<feature type="binding site" evidence="21">
    <location>
        <position position="350"/>
    </location>
    <ligand>
        <name>Mg(2+)</name>
        <dbReference type="ChEBI" id="CHEBI:18420"/>
        <label>2</label>
    </ligand>
</feature>
<evidence type="ECO:0000256" key="7">
    <source>
        <dbReference type="ARBA" id="ARBA00022598"/>
    </source>
</evidence>
<dbReference type="PROSITE" id="PS50975">
    <property type="entry name" value="ATP_GRASP"/>
    <property type="match status" value="1"/>
</dbReference>
<keyword evidence="10 22" id="KW-0067">ATP-binding</keyword>
<keyword evidence="6 18" id="KW-0963">Cytoplasm</keyword>
<dbReference type="AlphaFoldDB" id="A0A7W8N5B7"/>
<evidence type="ECO:0000256" key="13">
    <source>
        <dbReference type="ARBA" id="ARBA00022984"/>
    </source>
</evidence>
<dbReference type="GO" id="GO:0008716">
    <property type="term" value="F:D-alanine-D-alanine ligase activity"/>
    <property type="evidence" value="ECO:0007669"/>
    <property type="project" value="UniProtKB-UniRule"/>
</dbReference>
<dbReference type="Pfam" id="PF01820">
    <property type="entry name" value="Dala_Dala_lig_N"/>
    <property type="match status" value="1"/>
</dbReference>
<evidence type="ECO:0000256" key="5">
    <source>
        <dbReference type="ARBA" id="ARBA00010871"/>
    </source>
</evidence>
<keyword evidence="11 21" id="KW-0460">Magnesium</keyword>
<feature type="binding site" evidence="20">
    <location>
        <begin position="241"/>
        <end position="253"/>
    </location>
    <ligand>
        <name>ATP</name>
        <dbReference type="ChEBI" id="CHEBI:30616"/>
    </ligand>
</feature>
<dbReference type="Gene3D" id="3.30.470.20">
    <property type="entry name" value="ATP-grasp fold, B domain"/>
    <property type="match status" value="1"/>
</dbReference>
<evidence type="ECO:0000256" key="3">
    <source>
        <dbReference type="ARBA" id="ARBA00004496"/>
    </source>
</evidence>
<dbReference type="Gene3D" id="3.40.50.20">
    <property type="match status" value="1"/>
</dbReference>
<dbReference type="FunFam" id="3.30.470.20:FF:000008">
    <property type="entry name" value="D-alanine--D-alanine ligase"/>
    <property type="match status" value="1"/>
</dbReference>
<dbReference type="InterPro" id="IPR016185">
    <property type="entry name" value="PreATP-grasp_dom_sf"/>
</dbReference>
<evidence type="ECO:0000256" key="4">
    <source>
        <dbReference type="ARBA" id="ARBA00004752"/>
    </source>
</evidence>
<evidence type="ECO:0000256" key="9">
    <source>
        <dbReference type="ARBA" id="ARBA00022741"/>
    </source>
</evidence>
<dbReference type="InterPro" id="IPR000291">
    <property type="entry name" value="D-Ala_lig_Van_CS"/>
</dbReference>
<comment type="cofactor">
    <cofactor evidence="1">
        <name>Mn(2+)</name>
        <dbReference type="ChEBI" id="CHEBI:29035"/>
    </cofactor>
</comment>
<dbReference type="Gene3D" id="3.30.1490.20">
    <property type="entry name" value="ATP-grasp fold, A domain"/>
    <property type="match status" value="1"/>
</dbReference>
<evidence type="ECO:0000256" key="12">
    <source>
        <dbReference type="ARBA" id="ARBA00022960"/>
    </source>
</evidence>
<evidence type="ECO:0000313" key="26">
    <source>
        <dbReference type="Proteomes" id="UP000569092"/>
    </source>
</evidence>
<comment type="catalytic activity">
    <reaction evidence="16 18">
        <text>2 D-alanine + ATP = D-alanyl-D-alanine + ADP + phosphate + H(+)</text>
        <dbReference type="Rhea" id="RHEA:11224"/>
        <dbReference type="ChEBI" id="CHEBI:15378"/>
        <dbReference type="ChEBI" id="CHEBI:30616"/>
        <dbReference type="ChEBI" id="CHEBI:43474"/>
        <dbReference type="ChEBI" id="CHEBI:57416"/>
        <dbReference type="ChEBI" id="CHEBI:57822"/>
        <dbReference type="ChEBI" id="CHEBI:456216"/>
        <dbReference type="EC" id="6.3.2.4"/>
    </reaction>
</comment>
<evidence type="ECO:0000256" key="10">
    <source>
        <dbReference type="ARBA" id="ARBA00022840"/>
    </source>
</evidence>
<feature type="binding site" evidence="20">
    <location>
        <position position="158"/>
    </location>
    <ligand>
        <name>ATP</name>
        <dbReference type="ChEBI" id="CHEBI:30616"/>
    </ligand>
</feature>
<evidence type="ECO:0000313" key="25">
    <source>
        <dbReference type="EMBL" id="MBB5346084.1"/>
    </source>
</evidence>
<evidence type="ECO:0000256" key="1">
    <source>
        <dbReference type="ARBA" id="ARBA00001936"/>
    </source>
</evidence>
<keyword evidence="13 18" id="KW-0573">Peptidoglycan synthesis</keyword>
<feature type="binding site" evidence="20">
    <location>
        <begin position="211"/>
        <end position="212"/>
    </location>
    <ligand>
        <name>ATP</name>
        <dbReference type="ChEBI" id="CHEBI:30616"/>
    </ligand>
</feature>
<feature type="active site" evidence="19">
    <location>
        <position position="211"/>
    </location>
</feature>
<dbReference type="HAMAP" id="MF_00047">
    <property type="entry name" value="Dala_Dala_lig"/>
    <property type="match status" value="1"/>
</dbReference>
<feature type="active site" evidence="19">
    <location>
        <position position="361"/>
    </location>
</feature>
<dbReference type="NCBIfam" id="TIGR01205">
    <property type="entry name" value="D_ala_D_alaTIGR"/>
    <property type="match status" value="1"/>
</dbReference>
<dbReference type="PIRSF" id="PIRSF039102">
    <property type="entry name" value="Ddl/VanB"/>
    <property type="match status" value="1"/>
</dbReference>
<dbReference type="Proteomes" id="UP000569092">
    <property type="component" value="Unassembled WGS sequence"/>
</dbReference>
<dbReference type="InterPro" id="IPR013815">
    <property type="entry name" value="ATP_grasp_subdomain_1"/>
</dbReference>
<dbReference type="NCBIfam" id="NF002528">
    <property type="entry name" value="PRK01966.1-4"/>
    <property type="match status" value="1"/>
</dbReference>
<dbReference type="GO" id="GO:0046872">
    <property type="term" value="F:metal ion binding"/>
    <property type="evidence" value="ECO:0007669"/>
    <property type="project" value="UniProtKB-KW"/>
</dbReference>
<dbReference type="PROSITE" id="PS00843">
    <property type="entry name" value="DALA_DALA_LIGASE_1"/>
    <property type="match status" value="1"/>
</dbReference>
<reference evidence="25 26" key="1">
    <citation type="submission" date="2020-08" db="EMBL/GenBank/DDBJ databases">
        <title>Genomic Encyclopedia of Type Strains, Phase IV (KMG-V): Genome sequencing to study the core and pangenomes of soil and plant-associated prokaryotes.</title>
        <authorList>
            <person name="Whitman W."/>
        </authorList>
    </citation>
    <scope>NUCLEOTIDE SEQUENCE [LARGE SCALE GENOMIC DNA]</scope>
    <source>
        <strain evidence="25 26">M8US30</strain>
    </source>
</reference>
<evidence type="ECO:0000256" key="14">
    <source>
        <dbReference type="ARBA" id="ARBA00023211"/>
    </source>
</evidence>
<evidence type="ECO:0000256" key="18">
    <source>
        <dbReference type="HAMAP-Rule" id="MF_00047"/>
    </source>
</evidence>
<dbReference type="InterPro" id="IPR011095">
    <property type="entry name" value="Dala_Dala_lig_C"/>
</dbReference>
<comment type="function">
    <text evidence="2 18">Cell wall formation.</text>
</comment>
<feature type="domain" description="ATP-grasp" evidence="24">
    <location>
        <begin position="162"/>
        <end position="383"/>
    </location>
</feature>
<gene>
    <name evidence="18" type="primary">ddl</name>
    <name evidence="25" type="ORF">HDF10_004094</name>
</gene>
<evidence type="ECO:0000256" key="11">
    <source>
        <dbReference type="ARBA" id="ARBA00022842"/>
    </source>
</evidence>
<dbReference type="PANTHER" id="PTHR23132">
    <property type="entry name" value="D-ALANINE--D-ALANINE LIGASE"/>
    <property type="match status" value="1"/>
</dbReference>
<organism evidence="25 26">
    <name type="scientific">Tunturiibacter lichenicola</name>
    <dbReference type="NCBI Taxonomy" id="2051959"/>
    <lineage>
        <taxon>Bacteria</taxon>
        <taxon>Pseudomonadati</taxon>
        <taxon>Acidobacteriota</taxon>
        <taxon>Terriglobia</taxon>
        <taxon>Terriglobales</taxon>
        <taxon>Acidobacteriaceae</taxon>
        <taxon>Tunturiibacter</taxon>
    </lineage>
</organism>
<dbReference type="UniPathway" id="UPA00219"/>
<dbReference type="FunFam" id="3.30.1490.20:FF:000007">
    <property type="entry name" value="D-alanine--D-alanine ligase"/>
    <property type="match status" value="1"/>
</dbReference>
<comment type="subcellular location">
    <subcellularLocation>
        <location evidence="3 18">Cytoplasm</location>
    </subcellularLocation>
</comment>
<feature type="binding site" evidence="20">
    <location>
        <begin position="349"/>
        <end position="350"/>
    </location>
    <ligand>
        <name>ATP</name>
        <dbReference type="ChEBI" id="CHEBI:30616"/>
    </ligand>
</feature>
<evidence type="ECO:0000256" key="17">
    <source>
        <dbReference type="ARBA" id="ARBA00060592"/>
    </source>
</evidence>
<evidence type="ECO:0000256" key="2">
    <source>
        <dbReference type="ARBA" id="ARBA00003921"/>
    </source>
</evidence>
<dbReference type="EC" id="6.3.2.4" evidence="18"/>
<comment type="caution">
    <text evidence="25">The sequence shown here is derived from an EMBL/GenBank/DDBJ whole genome shotgun (WGS) entry which is preliminary data.</text>
</comment>
<sequence>MTKNTKQKKQTKKQTSKPSPKKLRVGILFGGRSGEHEVSLLSAASILKSIDQSKYEVIPIGITKQGQWLTSTAAQHLLAGNTNPAPIQKKRTATKSIELHDGASLAQQNGSLAQSLDVIFPVLHGTFGEDGTIQGLFELADIAYVGSGVLGSATGMDKSAMKQLFAAAGLPQTPHVNLLRSEWKADAKRCIKRIEKKLDYPVFVKPANLGSSVGISKVHDRSELAPAMDLAASYDRKLIIEQGVGGPGAKPRELEVAVLGNDSPEASVVGEIVPGAEFYDYNAKYHSDASIPIIPAKLSKSESKQIREMAIAAFRACDCAGLARVDFLMEPAVVSKKGRESKPARIYLNEINTMPGFTSISMYPKLWEAAGVPYRQLIDRLIALAAERHEEKQQTTFTRV</sequence>
<keyword evidence="8 21" id="KW-0479">Metal-binding</keyword>
<dbReference type="InterPro" id="IPR011761">
    <property type="entry name" value="ATP-grasp"/>
</dbReference>
<dbReference type="NCBIfam" id="NF002526">
    <property type="entry name" value="PRK01966.1-2"/>
    <property type="match status" value="1"/>
</dbReference>
<dbReference type="EMBL" id="JACHDZ010000009">
    <property type="protein sequence ID" value="MBB5346084.1"/>
    <property type="molecule type" value="Genomic_DNA"/>
</dbReference>
<comment type="pathway">
    <text evidence="17">Glycan biosynthesis.</text>
</comment>
<evidence type="ECO:0000259" key="24">
    <source>
        <dbReference type="PROSITE" id="PS50975"/>
    </source>
</evidence>
<evidence type="ECO:0000256" key="6">
    <source>
        <dbReference type="ARBA" id="ARBA00022490"/>
    </source>
</evidence>
<evidence type="ECO:0000256" key="21">
    <source>
        <dbReference type="PIRSR" id="PIRSR039102-3"/>
    </source>
</evidence>
<dbReference type="GO" id="GO:0005524">
    <property type="term" value="F:ATP binding"/>
    <property type="evidence" value="ECO:0007669"/>
    <property type="project" value="UniProtKB-UniRule"/>
</dbReference>
<feature type="binding site" evidence="21">
    <location>
        <position position="352"/>
    </location>
    <ligand>
        <name>Mg(2+)</name>
        <dbReference type="ChEBI" id="CHEBI:18420"/>
        <label>2</label>
    </ligand>
</feature>
<evidence type="ECO:0000256" key="8">
    <source>
        <dbReference type="ARBA" id="ARBA00022723"/>
    </source>
</evidence>
<proteinExistence type="inferred from homology"/>
<dbReference type="SUPFAM" id="SSF56059">
    <property type="entry name" value="Glutathione synthetase ATP-binding domain-like"/>
    <property type="match status" value="1"/>
</dbReference>
<evidence type="ECO:0000256" key="23">
    <source>
        <dbReference type="SAM" id="MobiDB-lite"/>
    </source>
</evidence>
<evidence type="ECO:0000256" key="16">
    <source>
        <dbReference type="ARBA" id="ARBA00047614"/>
    </source>
</evidence>
<keyword evidence="15 18" id="KW-0961">Cell wall biogenesis/degradation</keyword>
<keyword evidence="9 20" id="KW-0547">Nucleotide-binding</keyword>
<feature type="active site" evidence="19">
    <location>
        <position position="35"/>
    </location>
</feature>
<accession>A0A7W8N5B7</accession>
<feature type="region of interest" description="Disordered" evidence="23">
    <location>
        <begin position="1"/>
        <end position="23"/>
    </location>
</feature>
<keyword evidence="12 18" id="KW-0133">Cell shape</keyword>
<dbReference type="PANTHER" id="PTHR23132:SF25">
    <property type="entry name" value="D-ALANINE--D-ALANINE LIGASE A"/>
    <property type="match status" value="1"/>
</dbReference>
<dbReference type="GO" id="GO:0005829">
    <property type="term" value="C:cytosol"/>
    <property type="evidence" value="ECO:0007669"/>
    <property type="project" value="TreeGrafter"/>
</dbReference>
<feature type="binding site" evidence="21">
    <location>
        <position position="350"/>
    </location>
    <ligand>
        <name>Mg(2+)</name>
        <dbReference type="ChEBI" id="CHEBI:18420"/>
        <label>1</label>
    </ligand>
</feature>
<evidence type="ECO:0000256" key="20">
    <source>
        <dbReference type="PIRSR" id="PIRSR039102-2"/>
    </source>
</evidence>
<feature type="binding site" evidence="20">
    <location>
        <begin position="203"/>
        <end position="205"/>
    </location>
    <ligand>
        <name>ATP</name>
        <dbReference type="ChEBI" id="CHEBI:30616"/>
    </ligand>
</feature>
<keyword evidence="14 21" id="KW-0464">Manganese</keyword>
<dbReference type="GO" id="GO:0071555">
    <property type="term" value="P:cell wall organization"/>
    <property type="evidence" value="ECO:0007669"/>
    <property type="project" value="UniProtKB-KW"/>
</dbReference>
<dbReference type="SUPFAM" id="SSF52440">
    <property type="entry name" value="PreATP-grasp domain"/>
    <property type="match status" value="1"/>
</dbReference>
<comment type="pathway">
    <text evidence="4 18">Cell wall biogenesis; peptidoglycan biosynthesis.</text>
</comment>
<dbReference type="GO" id="GO:0009252">
    <property type="term" value="P:peptidoglycan biosynthetic process"/>
    <property type="evidence" value="ECO:0007669"/>
    <property type="project" value="UniProtKB-UniRule"/>
</dbReference>
<dbReference type="Pfam" id="PF07478">
    <property type="entry name" value="Dala_Dala_lig_C"/>
    <property type="match status" value="1"/>
</dbReference>
<comment type="similarity">
    <text evidence="5 18">Belongs to the D-alanine--D-alanine ligase family.</text>
</comment>
<dbReference type="InterPro" id="IPR011127">
    <property type="entry name" value="Dala_Dala_lig_N"/>
</dbReference>
<evidence type="ECO:0000256" key="22">
    <source>
        <dbReference type="PROSITE-ProRule" id="PRU00409"/>
    </source>
</evidence>
<comment type="cofactor">
    <cofactor evidence="21">
        <name>Mg(2+)</name>
        <dbReference type="ChEBI" id="CHEBI:18420"/>
    </cofactor>
    <cofactor evidence="21">
        <name>Mn(2+)</name>
        <dbReference type="ChEBI" id="CHEBI:29035"/>
    </cofactor>
    <text evidence="21">Binds 2 magnesium or manganese ions per subunit.</text>
</comment>
<keyword evidence="7 18" id="KW-0436">Ligase</keyword>
<feature type="binding site" evidence="21">
    <location>
        <position position="326"/>
    </location>
    <ligand>
        <name>Mg(2+)</name>
        <dbReference type="ChEBI" id="CHEBI:18420"/>
        <label>1</label>
    </ligand>
</feature>
<protein>
    <recommendedName>
        <fullName evidence="18">D-alanine--D-alanine ligase</fullName>
        <ecNumber evidence="18">6.3.2.4</ecNumber>
    </recommendedName>
    <alternativeName>
        <fullName evidence="18">D-Ala-D-Ala ligase</fullName>
    </alternativeName>
    <alternativeName>
        <fullName evidence="18">D-alanylalanine synthetase</fullName>
    </alternativeName>
</protein>
<evidence type="ECO:0000256" key="15">
    <source>
        <dbReference type="ARBA" id="ARBA00023316"/>
    </source>
</evidence>
<name>A0A7W8N5B7_9BACT</name>
<dbReference type="GO" id="GO:0008360">
    <property type="term" value="P:regulation of cell shape"/>
    <property type="evidence" value="ECO:0007669"/>
    <property type="project" value="UniProtKB-KW"/>
</dbReference>
<dbReference type="InterPro" id="IPR005905">
    <property type="entry name" value="D_ala_D_ala"/>
</dbReference>
<evidence type="ECO:0000256" key="19">
    <source>
        <dbReference type="PIRSR" id="PIRSR039102-1"/>
    </source>
</evidence>